<accession>A0A124E4N9</accession>
<organism evidence="1 2">
    <name type="scientific">Mycolicibacterium fortuitum subsp. acetamidolyticum</name>
    <dbReference type="NCBI Taxonomy" id="144550"/>
    <lineage>
        <taxon>Bacteria</taxon>
        <taxon>Bacillati</taxon>
        <taxon>Actinomycetota</taxon>
        <taxon>Actinomycetes</taxon>
        <taxon>Mycobacteriales</taxon>
        <taxon>Mycobacteriaceae</taxon>
        <taxon>Mycolicibacterium</taxon>
    </lineage>
</organism>
<proteinExistence type="predicted"/>
<gene>
    <name evidence="1" type="ORF">RMCFA_3828</name>
</gene>
<reference evidence="1 2" key="1">
    <citation type="journal article" date="2016" name="Genome Announc.">
        <title>Draft Genome Sequences of Five Rapidly Growing Mycobacterium Species, M. thermoresistibile, M. fortuitum subsp. acetamidolyticum, M. canariasense, M. brisbanense, and M. novocastrense.</title>
        <authorList>
            <person name="Katahira K."/>
            <person name="Ogura Y."/>
            <person name="Gotoh Y."/>
            <person name="Hayashi T."/>
        </authorList>
    </citation>
    <scope>NUCLEOTIDE SEQUENCE [LARGE SCALE GENOMIC DNA]</scope>
    <source>
        <strain evidence="1 2">JCM6368</strain>
    </source>
</reference>
<name>A0A124E4N9_MYCFO</name>
<dbReference type="AlphaFoldDB" id="A0A124E4N9"/>
<evidence type="ECO:0008006" key="3">
    <source>
        <dbReference type="Google" id="ProtNLM"/>
    </source>
</evidence>
<dbReference type="Proteomes" id="UP000069705">
    <property type="component" value="Unassembled WGS sequence"/>
</dbReference>
<comment type="caution">
    <text evidence="1">The sequence shown here is derived from an EMBL/GenBank/DDBJ whole genome shotgun (WGS) entry which is preliminary data.</text>
</comment>
<protein>
    <recommendedName>
        <fullName evidence="3">Helix-turn-helix domain-containing protein</fullName>
    </recommendedName>
</protein>
<dbReference type="EMBL" id="BCSZ01000035">
    <property type="protein sequence ID" value="GAT03716.1"/>
    <property type="molecule type" value="Genomic_DNA"/>
</dbReference>
<reference evidence="2" key="2">
    <citation type="submission" date="2016-02" db="EMBL/GenBank/DDBJ databases">
        <title>Draft genome sequence of five rapidly growing Mycobacterium species.</title>
        <authorList>
            <person name="Katahira K."/>
            <person name="Gotou Y."/>
            <person name="Iida K."/>
            <person name="Ogura Y."/>
            <person name="Hayashi T."/>
        </authorList>
    </citation>
    <scope>NUCLEOTIDE SEQUENCE [LARGE SCALE GENOMIC DNA]</scope>
    <source>
        <strain evidence="2">JCM6368</strain>
    </source>
</reference>
<sequence>MSAAPPPAGYLSRTAAAERLGWYPQRLTHAIKRGDIEAFELGGRVLVREVDVVAFAEKLTAEPHPLDPKELP</sequence>
<dbReference type="RefSeq" id="WP_061264298.1">
    <property type="nucleotide sequence ID" value="NZ_BCSZ01000035.1"/>
</dbReference>
<evidence type="ECO:0000313" key="1">
    <source>
        <dbReference type="EMBL" id="GAT03716.1"/>
    </source>
</evidence>
<evidence type="ECO:0000313" key="2">
    <source>
        <dbReference type="Proteomes" id="UP000069705"/>
    </source>
</evidence>